<dbReference type="InterPro" id="IPR013320">
    <property type="entry name" value="ConA-like_dom_sf"/>
</dbReference>
<name>A0A136INQ5_9PEZI</name>
<comment type="similarity">
    <text evidence="1 2">Belongs to the glycosyl hydrolase 12 (cellulase H) family.</text>
</comment>
<dbReference type="SUPFAM" id="SSF49899">
    <property type="entry name" value="Concanavalin A-like lectins/glucanases"/>
    <property type="match status" value="1"/>
</dbReference>
<evidence type="ECO:0000256" key="2">
    <source>
        <dbReference type="RuleBase" id="RU361163"/>
    </source>
</evidence>
<keyword evidence="3" id="KW-0812">Transmembrane</keyword>
<dbReference type="AlphaFoldDB" id="A0A136INQ5"/>
<dbReference type="InterPro" id="IPR002594">
    <property type="entry name" value="GH12"/>
</dbReference>
<evidence type="ECO:0000313" key="4">
    <source>
        <dbReference type="EMBL" id="KXJ86554.1"/>
    </source>
</evidence>
<organism evidence="4 5">
    <name type="scientific">Microdochium bolleyi</name>
    <dbReference type="NCBI Taxonomy" id="196109"/>
    <lineage>
        <taxon>Eukaryota</taxon>
        <taxon>Fungi</taxon>
        <taxon>Dikarya</taxon>
        <taxon>Ascomycota</taxon>
        <taxon>Pezizomycotina</taxon>
        <taxon>Sordariomycetes</taxon>
        <taxon>Xylariomycetidae</taxon>
        <taxon>Xylariales</taxon>
        <taxon>Microdochiaceae</taxon>
        <taxon>Microdochium</taxon>
    </lineage>
</organism>
<keyword evidence="2" id="KW-0378">Hydrolase</keyword>
<accession>A0A136INQ5</accession>
<dbReference type="Gene3D" id="2.60.120.180">
    <property type="match status" value="1"/>
</dbReference>
<sequence>MGFFVGLIVNTVLVLVPIGASLGTLFAVRPFQGERRVAQTVVDYNQILKGSLCGEFHEFAQNKKGNNYTINSNEILKAEDSVLCTTITKLQNGTYPTASTTPDFSFTWSYPFENANKSAPANQTQPQIHAFPQITIADGGVLPLKLEDLGELTMDFKWTMGTGNDPAPETSELRLGAAQVNSSVALDMYLDTDLKTARDASKAKYEMIIYFAKYGLQHPVGFGNGTIVKTEAFGGHDFNLFAGQNANKQNVFSWVATRPVTTVNADLRLFLKSVIDLTEKQAKQFKVDLPVYTSYLGYVGFGTQAYNAIGNVTFSVKDMQFNVRKFGDEGPR</sequence>
<dbReference type="STRING" id="196109.A0A136INQ5"/>
<keyword evidence="4" id="KW-0430">Lectin</keyword>
<evidence type="ECO:0000256" key="1">
    <source>
        <dbReference type="ARBA" id="ARBA00005519"/>
    </source>
</evidence>
<dbReference type="GO" id="GO:0000272">
    <property type="term" value="P:polysaccharide catabolic process"/>
    <property type="evidence" value="ECO:0007669"/>
    <property type="project" value="UniProtKB-KW"/>
</dbReference>
<keyword evidence="3" id="KW-1133">Transmembrane helix</keyword>
<dbReference type="PANTHER" id="PTHR34002:SF9">
    <property type="entry name" value="XYLOGLUCAN-SPECIFIC ENDO-BETA-1,4-GLUCANASE A"/>
    <property type="match status" value="1"/>
</dbReference>
<evidence type="ECO:0000256" key="3">
    <source>
        <dbReference type="SAM" id="Phobius"/>
    </source>
</evidence>
<dbReference type="EMBL" id="KQ964267">
    <property type="protein sequence ID" value="KXJ86554.1"/>
    <property type="molecule type" value="Genomic_DNA"/>
</dbReference>
<dbReference type="Proteomes" id="UP000070501">
    <property type="component" value="Unassembled WGS sequence"/>
</dbReference>
<reference evidence="5" key="1">
    <citation type="submission" date="2016-02" db="EMBL/GenBank/DDBJ databases">
        <title>Draft genome sequence of Microdochium bolleyi, a fungal endophyte of beachgrass.</title>
        <authorList>
            <consortium name="DOE Joint Genome Institute"/>
            <person name="David A.S."/>
            <person name="May G."/>
            <person name="Haridas S."/>
            <person name="Lim J."/>
            <person name="Wang M."/>
            <person name="Labutti K."/>
            <person name="Lipzen A."/>
            <person name="Barry K."/>
            <person name="Grigoriev I.V."/>
        </authorList>
    </citation>
    <scope>NUCLEOTIDE SEQUENCE [LARGE SCALE GENOMIC DNA]</scope>
    <source>
        <strain evidence="5">J235TASD1</strain>
    </source>
</reference>
<dbReference type="InParanoid" id="A0A136INQ5"/>
<keyword evidence="2" id="KW-0326">Glycosidase</keyword>
<keyword evidence="3" id="KW-0472">Membrane</keyword>
<keyword evidence="2" id="KW-0624">Polysaccharide degradation</keyword>
<dbReference type="GO" id="GO:0008810">
    <property type="term" value="F:cellulase activity"/>
    <property type="evidence" value="ECO:0007669"/>
    <property type="project" value="InterPro"/>
</dbReference>
<dbReference type="InterPro" id="IPR013319">
    <property type="entry name" value="GH11/12"/>
</dbReference>
<keyword evidence="5" id="KW-1185">Reference proteome</keyword>
<feature type="transmembrane region" description="Helical" evidence="3">
    <location>
        <begin position="6"/>
        <end position="28"/>
    </location>
</feature>
<dbReference type="GO" id="GO:0030246">
    <property type="term" value="F:carbohydrate binding"/>
    <property type="evidence" value="ECO:0007669"/>
    <property type="project" value="UniProtKB-KW"/>
</dbReference>
<dbReference type="Pfam" id="PF01670">
    <property type="entry name" value="Glyco_hydro_12"/>
    <property type="match status" value="1"/>
</dbReference>
<keyword evidence="2" id="KW-0119">Carbohydrate metabolism</keyword>
<dbReference type="OrthoDB" id="89349at2759"/>
<proteinExistence type="inferred from homology"/>
<evidence type="ECO:0000313" key="5">
    <source>
        <dbReference type="Proteomes" id="UP000070501"/>
    </source>
</evidence>
<dbReference type="PANTHER" id="PTHR34002">
    <property type="entry name" value="BLR1656 PROTEIN"/>
    <property type="match status" value="1"/>
</dbReference>
<protein>
    <submittedName>
        <fullName evidence="4">Concanavalin A-like lectin/glucanase domain-containing protein</fullName>
    </submittedName>
</protein>
<gene>
    <name evidence="4" type="ORF">Micbo1qcDRAFT_198259</name>
</gene>